<organism evidence="1">
    <name type="scientific">viral metagenome</name>
    <dbReference type="NCBI Taxonomy" id="1070528"/>
    <lineage>
        <taxon>unclassified sequences</taxon>
        <taxon>metagenomes</taxon>
        <taxon>organismal metagenomes</taxon>
    </lineage>
</organism>
<dbReference type="Gene3D" id="3.30.420.240">
    <property type="match status" value="1"/>
</dbReference>
<reference evidence="1" key="1">
    <citation type="submission" date="2020-03" db="EMBL/GenBank/DDBJ databases">
        <title>The deep terrestrial virosphere.</title>
        <authorList>
            <person name="Holmfeldt K."/>
            <person name="Nilsson E."/>
            <person name="Simone D."/>
            <person name="Lopez-Fernandez M."/>
            <person name="Wu X."/>
            <person name="de Brujin I."/>
            <person name="Lundin D."/>
            <person name="Andersson A."/>
            <person name="Bertilsson S."/>
            <person name="Dopson M."/>
        </authorList>
    </citation>
    <scope>NUCLEOTIDE SEQUENCE</scope>
    <source>
        <strain evidence="1">MM415B00842</strain>
    </source>
</reference>
<accession>A0A6M3IZF1</accession>
<dbReference type="Gene3D" id="3.40.50.300">
    <property type="entry name" value="P-loop containing nucleotide triphosphate hydrolases"/>
    <property type="match status" value="1"/>
</dbReference>
<dbReference type="InterPro" id="IPR027417">
    <property type="entry name" value="P-loop_NTPase"/>
</dbReference>
<name>A0A6M3IZF1_9ZZZZ</name>
<protein>
    <submittedName>
        <fullName evidence="1">Putative terminase</fullName>
    </submittedName>
</protein>
<sequence>MDIVEALRPYYNNFDLFIEKFLGKWLTSKVPEFHREIYKLIPAHKRLVIAAPRGFAKSTIISRFYPLWLALFAKAKDITIISASETLAIGFLRDVKREIETNQLIKEIWGDQKTDKWTENHIILKTGVTIRARGAGGQIRGFRPDTIICDDIETDESVESEEQRKKIKDWLFKACLNTLLPEGQFIIIGTIIHPLSVLADLLVMDNKWEKRKYQAYKNAVQESGNELWGELWTHAKLQERKAEIGSWAFSSEYLNNPISNETAPVKDSQIRYWTDLPKQYSCVIAVDPAYSDDETADYKVASVVAIDQSQNRYLLQYVRTHAPIGEFQDSIINLFLRYKATLTGVGIPNSGVEKAFFESFLRKCEERKLLSIPVVELKNTFTNSTTGISARNKKSRIVSSLQPLFEQGKYYIHGTHIEARDELLTIGSSRWDDIVDSLAYAEQILQPVFYDASGKDDYWHEEEKIDRGDSGYGL</sequence>
<gene>
    <name evidence="1" type="ORF">MM415B00842_0023</name>
</gene>
<proteinExistence type="predicted"/>
<dbReference type="EMBL" id="MT141459">
    <property type="protein sequence ID" value="QJA62002.1"/>
    <property type="molecule type" value="Genomic_DNA"/>
</dbReference>
<dbReference type="AlphaFoldDB" id="A0A6M3IZF1"/>
<evidence type="ECO:0000313" key="1">
    <source>
        <dbReference type="EMBL" id="QJA62002.1"/>
    </source>
</evidence>